<keyword evidence="1" id="KW-0175">Coiled coil</keyword>
<dbReference type="STRING" id="7398.A0A1A9Z5P2"/>
<evidence type="ECO:0000313" key="4">
    <source>
        <dbReference type="EnsemblMetazoa" id="GPAI004613-PA"/>
    </source>
</evidence>
<keyword evidence="5" id="KW-1185">Reference proteome</keyword>
<feature type="coiled-coil region" evidence="1">
    <location>
        <begin position="368"/>
        <end position="395"/>
    </location>
</feature>
<dbReference type="InterPro" id="IPR040623">
    <property type="entry name" value="RPN2_C"/>
</dbReference>
<evidence type="ECO:0000256" key="2">
    <source>
        <dbReference type="SAM" id="MobiDB-lite"/>
    </source>
</evidence>
<protein>
    <submittedName>
        <fullName evidence="4">RPN2_C domain-containing protein</fullName>
    </submittedName>
</protein>
<accession>A0A1A9Z5P2</accession>
<evidence type="ECO:0000256" key="1">
    <source>
        <dbReference type="SAM" id="Coils"/>
    </source>
</evidence>
<feature type="region of interest" description="Disordered" evidence="2">
    <location>
        <begin position="69"/>
        <end position="91"/>
    </location>
</feature>
<dbReference type="EnsemblMetazoa" id="GPAI004613-RA">
    <property type="protein sequence ID" value="GPAI004613-PA"/>
    <property type="gene ID" value="GPAI004613"/>
</dbReference>
<reference evidence="5" key="1">
    <citation type="submission" date="2014-03" db="EMBL/GenBank/DDBJ databases">
        <authorList>
            <person name="Aksoy S."/>
            <person name="Warren W."/>
            <person name="Wilson R.K."/>
        </authorList>
    </citation>
    <scope>NUCLEOTIDE SEQUENCE [LARGE SCALE GENOMIC DNA]</scope>
    <source>
        <strain evidence="5">IAEA</strain>
    </source>
</reference>
<evidence type="ECO:0000313" key="5">
    <source>
        <dbReference type="Proteomes" id="UP000092445"/>
    </source>
</evidence>
<proteinExistence type="predicted"/>
<evidence type="ECO:0000259" key="3">
    <source>
        <dbReference type="Pfam" id="PF18004"/>
    </source>
</evidence>
<sequence length="397" mass="44911">KKEPEPNFEILQNPVRVVRQQLKVISVAENQTYMPLKDITIGGIIVMQYTGKTDQELVESLAAYGLKNDDLKEPEPSEPFEYTEDKKCVGRGTSSPGTAILATPPMHETFEIGEICSNVEEQFVKIFDNHLKAILKLNETRFYKNLAPSQHMASTASSQRKSSSTLFGNDFLCELFVLGYYCAYHGTSIWWEKPREEFHGVWKAFSCLDSLRQKKIVVKDCTANTLEAYNNVGLCGKLADRLTKETGVEVTAEDVVKKIYAVRLSLRRVDKRQGGQTRMGHYLWYARKLGHAGAVKIIKGHIRNCKNWQINTDNTDSENGESFLMDVRDTVQIDERITTPVGNLDITNINIVSPDIFVDNSGPSTSAHARLIEQLQKVNDEKDELQRRLAVYEDQAV</sequence>
<dbReference type="AlphaFoldDB" id="A0A1A9Z5P2"/>
<organism evidence="4 5">
    <name type="scientific">Glossina pallidipes</name>
    <name type="common">Tsetse fly</name>
    <dbReference type="NCBI Taxonomy" id="7398"/>
    <lineage>
        <taxon>Eukaryota</taxon>
        <taxon>Metazoa</taxon>
        <taxon>Ecdysozoa</taxon>
        <taxon>Arthropoda</taxon>
        <taxon>Hexapoda</taxon>
        <taxon>Insecta</taxon>
        <taxon>Pterygota</taxon>
        <taxon>Neoptera</taxon>
        <taxon>Endopterygota</taxon>
        <taxon>Diptera</taxon>
        <taxon>Brachycera</taxon>
        <taxon>Muscomorpha</taxon>
        <taxon>Hippoboscoidea</taxon>
        <taxon>Glossinidae</taxon>
        <taxon>Glossina</taxon>
    </lineage>
</organism>
<name>A0A1A9Z5P2_GLOPL</name>
<dbReference type="Pfam" id="PF18004">
    <property type="entry name" value="RPN2_C"/>
    <property type="match status" value="1"/>
</dbReference>
<dbReference type="Proteomes" id="UP000092445">
    <property type="component" value="Unassembled WGS sequence"/>
</dbReference>
<feature type="domain" description="26S proteasome regulatory subunit RPN2 C-terminal" evidence="3">
    <location>
        <begin position="1"/>
        <end position="55"/>
    </location>
</feature>
<reference evidence="4" key="2">
    <citation type="submission" date="2020-05" db="UniProtKB">
        <authorList>
            <consortium name="EnsemblMetazoa"/>
        </authorList>
    </citation>
    <scope>IDENTIFICATION</scope>
    <source>
        <strain evidence="4">IAEA</strain>
    </source>
</reference>
<dbReference type="VEuPathDB" id="VectorBase:GPAI004613"/>